<dbReference type="RefSeq" id="WP_046279779.1">
    <property type="nucleotide sequence ID" value="NZ_LATL02000184.1"/>
</dbReference>
<dbReference type="EMBL" id="LATL02000184">
    <property type="protein sequence ID" value="KKD36938.1"/>
    <property type="molecule type" value="Genomic_DNA"/>
</dbReference>
<evidence type="ECO:0000313" key="4">
    <source>
        <dbReference type="EMBL" id="KKD36938.1"/>
    </source>
</evidence>
<gene>
    <name evidence="4" type="ORF">WN50_17080</name>
</gene>
<dbReference type="GO" id="GO:0005840">
    <property type="term" value="C:ribosome"/>
    <property type="evidence" value="ECO:0007669"/>
    <property type="project" value="UniProtKB-KW"/>
</dbReference>
<proteinExistence type="predicted"/>
<dbReference type="AlphaFoldDB" id="A0A0F5YDU4"/>
<dbReference type="InterPro" id="IPR020056">
    <property type="entry name" value="Rbsml_bL25/Gln-tRNA_synth_N"/>
</dbReference>
<accession>A0A0F5YDU4</accession>
<dbReference type="InterPro" id="IPR011035">
    <property type="entry name" value="Ribosomal_bL25/Gln-tRNA_synth"/>
</dbReference>
<evidence type="ECO:0000256" key="2">
    <source>
        <dbReference type="ARBA" id="ARBA00023274"/>
    </source>
</evidence>
<comment type="caution">
    <text evidence="4">The sequence shown here is derived from an EMBL/GenBank/DDBJ whole genome shotgun (WGS) entry which is preliminary data.</text>
</comment>
<keyword evidence="1 4" id="KW-0689">Ribosomal protein</keyword>
<dbReference type="GO" id="GO:0003735">
    <property type="term" value="F:structural constituent of ribosome"/>
    <property type="evidence" value="ECO:0007669"/>
    <property type="project" value="InterPro"/>
</dbReference>
<dbReference type="NCBIfam" id="NF004612">
    <property type="entry name" value="PRK05943.1"/>
    <property type="match status" value="1"/>
</dbReference>
<dbReference type="SUPFAM" id="SSF50715">
    <property type="entry name" value="Ribosomal protein L25-like"/>
    <property type="match status" value="1"/>
</dbReference>
<dbReference type="CDD" id="cd00495">
    <property type="entry name" value="Ribosomal_L25_TL5_CTC"/>
    <property type="match status" value="1"/>
</dbReference>
<dbReference type="InterPro" id="IPR029751">
    <property type="entry name" value="Ribosomal_L25_dom"/>
</dbReference>
<dbReference type="GO" id="GO:0006412">
    <property type="term" value="P:translation"/>
    <property type="evidence" value="ECO:0007669"/>
    <property type="project" value="InterPro"/>
</dbReference>
<evidence type="ECO:0000256" key="1">
    <source>
        <dbReference type="ARBA" id="ARBA00022980"/>
    </source>
</evidence>
<dbReference type="Gene3D" id="2.40.240.10">
    <property type="entry name" value="Ribosomal Protein L25, Chain P"/>
    <property type="match status" value="1"/>
</dbReference>
<sequence length="100" mass="11256">MAITIECQKRPEGSKPNALRREGLIPAVLYGHQGTESIELTLDAKKAILLMQNAIVNKTVIELSIPHLSWNGQTVLHEVQSHPWKPLPYHFSFFAVKEEA</sequence>
<protein>
    <submittedName>
        <fullName evidence="4">50S ribosomal protein L25</fullName>
    </submittedName>
</protein>
<dbReference type="Pfam" id="PF01386">
    <property type="entry name" value="Ribosomal_L25p"/>
    <property type="match status" value="1"/>
</dbReference>
<evidence type="ECO:0000259" key="3">
    <source>
        <dbReference type="Pfam" id="PF01386"/>
    </source>
</evidence>
<feature type="domain" description="Large ribosomal subunit protein bL25 L25" evidence="3">
    <location>
        <begin position="5"/>
        <end position="93"/>
    </location>
</feature>
<keyword evidence="2" id="KW-0687">Ribonucleoprotein</keyword>
<name>A0A0F5YDU4_9CYAN</name>
<reference evidence="4 5" key="1">
    <citation type="submission" date="2015-06" db="EMBL/GenBank/DDBJ databases">
        <title>Draft genome assembly of filamentous brackish cyanobacterium Limnoraphis robusta strain CS-951.</title>
        <authorList>
            <person name="Willis A."/>
            <person name="Parks M."/>
            <person name="Burford M.A."/>
        </authorList>
    </citation>
    <scope>NUCLEOTIDE SEQUENCE [LARGE SCALE GENOMIC DNA]</scope>
    <source>
        <strain evidence="4 5">CS-951</strain>
    </source>
</reference>
<dbReference type="Proteomes" id="UP000033607">
    <property type="component" value="Unassembled WGS sequence"/>
</dbReference>
<dbReference type="GO" id="GO:1990904">
    <property type="term" value="C:ribonucleoprotein complex"/>
    <property type="evidence" value="ECO:0007669"/>
    <property type="project" value="UniProtKB-KW"/>
</dbReference>
<dbReference type="OrthoDB" id="9786489at2"/>
<organism evidence="4 5">
    <name type="scientific">Limnoraphis robusta CS-951</name>
    <dbReference type="NCBI Taxonomy" id="1637645"/>
    <lineage>
        <taxon>Bacteria</taxon>
        <taxon>Bacillati</taxon>
        <taxon>Cyanobacteriota</taxon>
        <taxon>Cyanophyceae</taxon>
        <taxon>Oscillatoriophycideae</taxon>
        <taxon>Oscillatoriales</taxon>
        <taxon>Sirenicapillariaceae</taxon>
        <taxon>Limnoraphis</taxon>
    </lineage>
</organism>
<dbReference type="PATRIC" id="fig|1637645.4.peg.3685"/>
<evidence type="ECO:0000313" key="5">
    <source>
        <dbReference type="Proteomes" id="UP000033607"/>
    </source>
</evidence>